<name>A0A814K9J6_9BILA</name>
<dbReference type="InterPro" id="IPR001584">
    <property type="entry name" value="Integrase_cat-core"/>
</dbReference>
<gene>
    <name evidence="2" type="ORF">OXX778_LOCUS18753</name>
</gene>
<comment type="caution">
    <text evidence="2">The sequence shown here is derived from an EMBL/GenBank/DDBJ whole genome shotgun (WGS) entry which is preliminary data.</text>
</comment>
<dbReference type="GO" id="GO:0015074">
    <property type="term" value="P:DNA integration"/>
    <property type="evidence" value="ECO:0007669"/>
    <property type="project" value="InterPro"/>
</dbReference>
<dbReference type="EMBL" id="CAJNOC010005330">
    <property type="protein sequence ID" value="CAF1049484.1"/>
    <property type="molecule type" value="Genomic_DNA"/>
</dbReference>
<feature type="domain" description="Integrase catalytic" evidence="1">
    <location>
        <begin position="31"/>
        <end position="177"/>
    </location>
</feature>
<protein>
    <recommendedName>
        <fullName evidence="1">Integrase catalytic domain-containing protein</fullName>
    </recommendedName>
</protein>
<dbReference type="OrthoDB" id="10038074at2759"/>
<organism evidence="2 3">
    <name type="scientific">Brachionus calyciflorus</name>
    <dbReference type="NCBI Taxonomy" id="104777"/>
    <lineage>
        <taxon>Eukaryota</taxon>
        <taxon>Metazoa</taxon>
        <taxon>Spiralia</taxon>
        <taxon>Gnathifera</taxon>
        <taxon>Rotifera</taxon>
        <taxon>Eurotatoria</taxon>
        <taxon>Monogononta</taxon>
        <taxon>Pseudotrocha</taxon>
        <taxon>Ploima</taxon>
        <taxon>Brachionidae</taxon>
        <taxon>Brachionus</taxon>
    </lineage>
</organism>
<proteinExistence type="predicted"/>
<accession>A0A814K9J6</accession>
<dbReference type="InterPro" id="IPR012337">
    <property type="entry name" value="RNaseH-like_sf"/>
</dbReference>
<evidence type="ECO:0000313" key="2">
    <source>
        <dbReference type="EMBL" id="CAF1049484.1"/>
    </source>
</evidence>
<dbReference type="AlphaFoldDB" id="A0A814K9J6"/>
<dbReference type="Gene3D" id="3.30.420.10">
    <property type="entry name" value="Ribonuclease H-like superfamily/Ribonuclease H"/>
    <property type="match status" value="1"/>
</dbReference>
<dbReference type="InterPro" id="IPR036397">
    <property type="entry name" value="RNaseH_sf"/>
</dbReference>
<dbReference type="GO" id="GO:0003676">
    <property type="term" value="F:nucleic acid binding"/>
    <property type="evidence" value="ECO:0007669"/>
    <property type="project" value="InterPro"/>
</dbReference>
<keyword evidence="3" id="KW-1185">Reference proteome</keyword>
<evidence type="ECO:0000313" key="3">
    <source>
        <dbReference type="Proteomes" id="UP000663879"/>
    </source>
</evidence>
<evidence type="ECO:0000259" key="1">
    <source>
        <dbReference type="PROSITE" id="PS50994"/>
    </source>
</evidence>
<dbReference type="PROSITE" id="PS50994">
    <property type="entry name" value="INTEGRASE"/>
    <property type="match status" value="1"/>
</dbReference>
<dbReference type="Proteomes" id="UP000663879">
    <property type="component" value="Unassembled WGS sequence"/>
</dbReference>
<reference evidence="2" key="1">
    <citation type="submission" date="2021-02" db="EMBL/GenBank/DDBJ databases">
        <authorList>
            <person name="Nowell W R."/>
        </authorList>
    </citation>
    <scope>NUCLEOTIDE SEQUENCE</scope>
    <source>
        <strain evidence="2">Ploen Becks lab</strain>
    </source>
</reference>
<dbReference type="SUPFAM" id="SSF53098">
    <property type="entry name" value="Ribonuclease H-like"/>
    <property type="match status" value="1"/>
</dbReference>
<sequence length="177" mass="19927">MSQAPILEVDQERAQRDKFNSLLEAIVLEDGLQNPKKRKKTRTSSNGIIDFQSLPDGQFKWVFVYQDHFTKFIALRPLKNKSACDVAAGLIDIFTIFGVPVILQSDNGLEKQVIVALQQIWPDMSFVHGRARHPQSQGSLDNAKKLFETIGFEGPQGDCLDLAESEDLNEPDDVFNH</sequence>